<keyword evidence="3" id="KW-1185">Reference proteome</keyword>
<dbReference type="Proteomes" id="UP000032900">
    <property type="component" value="Unassembled WGS sequence"/>
</dbReference>
<dbReference type="AlphaFoldDB" id="A0A0E9LR98"/>
<organism evidence="2 3">
    <name type="scientific">Geofilum rubicundum JCM 15548</name>
    <dbReference type="NCBI Taxonomy" id="1236989"/>
    <lineage>
        <taxon>Bacteria</taxon>
        <taxon>Pseudomonadati</taxon>
        <taxon>Bacteroidota</taxon>
        <taxon>Bacteroidia</taxon>
        <taxon>Marinilabiliales</taxon>
        <taxon>Marinilabiliaceae</taxon>
        <taxon>Geofilum</taxon>
    </lineage>
</organism>
<dbReference type="InterPro" id="IPR019861">
    <property type="entry name" value="PorP/SprF_Bacteroidetes"/>
</dbReference>
<reference evidence="2 3" key="1">
    <citation type="journal article" date="2015" name="Microbes Environ.">
        <title>Distribution and evolution of nitrogen fixation genes in the phylum bacteroidetes.</title>
        <authorList>
            <person name="Inoue J."/>
            <person name="Oshima K."/>
            <person name="Suda W."/>
            <person name="Sakamoto M."/>
            <person name="Iino T."/>
            <person name="Noda S."/>
            <person name="Hongoh Y."/>
            <person name="Hattori M."/>
            <person name="Ohkuma M."/>
        </authorList>
    </citation>
    <scope>NUCLEOTIDE SEQUENCE [LARGE SCALE GENOMIC DNA]</scope>
    <source>
        <strain evidence="2">JCM 15548</strain>
    </source>
</reference>
<evidence type="ECO:0000313" key="2">
    <source>
        <dbReference type="EMBL" id="GAO28107.1"/>
    </source>
</evidence>
<sequence length="76" mass="8628">MSYKYGPFRIGYSYDITVSNLALQSAGAHELSLIFEFNQQAQLRLGGRRPAVPCSDSANPLINDSKKYNRKSRRLF</sequence>
<dbReference type="Pfam" id="PF11751">
    <property type="entry name" value="PorP_SprF"/>
    <property type="match status" value="1"/>
</dbReference>
<evidence type="ECO:0000256" key="1">
    <source>
        <dbReference type="SAM" id="MobiDB-lite"/>
    </source>
</evidence>
<name>A0A0E9LR98_9BACT</name>
<gene>
    <name evidence="2" type="ORF">JCM15548_168</name>
</gene>
<dbReference type="STRING" id="1236989.JCM15548_168"/>
<proteinExistence type="predicted"/>
<feature type="region of interest" description="Disordered" evidence="1">
    <location>
        <begin position="56"/>
        <end position="76"/>
    </location>
</feature>
<dbReference type="EMBL" id="BAZW01000001">
    <property type="protein sequence ID" value="GAO28107.1"/>
    <property type="molecule type" value="Genomic_DNA"/>
</dbReference>
<accession>A0A0E9LR98</accession>
<comment type="caution">
    <text evidence="2">The sequence shown here is derived from an EMBL/GenBank/DDBJ whole genome shotgun (WGS) entry which is preliminary data.</text>
</comment>
<protein>
    <submittedName>
        <fullName evidence="2">Uncharacterized protein</fullName>
    </submittedName>
</protein>
<evidence type="ECO:0000313" key="3">
    <source>
        <dbReference type="Proteomes" id="UP000032900"/>
    </source>
</evidence>